<dbReference type="RefSeq" id="WP_021100171.1">
    <property type="nucleotide sequence ID" value="NZ_KE557306.1"/>
</dbReference>
<dbReference type="HOGENOM" id="CLU_568369_0_0_5"/>
<evidence type="ECO:0000313" key="2">
    <source>
        <dbReference type="EMBL" id="EPX80265.1"/>
    </source>
</evidence>
<dbReference type="STRING" id="1123360.thalar_01605"/>
<dbReference type="Proteomes" id="UP000015351">
    <property type="component" value="Unassembled WGS sequence"/>
</dbReference>
<name>S9RQC7_9RHOB</name>
<accession>S9RQC7</accession>
<dbReference type="InterPro" id="IPR025391">
    <property type="entry name" value="DUF4123"/>
</dbReference>
<comment type="caution">
    <text evidence="2">The sequence shown here is derived from an EMBL/GenBank/DDBJ whole genome shotgun (WGS) entry which is preliminary data.</text>
</comment>
<protein>
    <recommendedName>
        <fullName evidence="1">DUF4123 domain-containing protein</fullName>
    </recommendedName>
</protein>
<dbReference type="OrthoDB" id="6431152at2"/>
<keyword evidence="3" id="KW-1185">Reference proteome</keyword>
<proteinExistence type="predicted"/>
<evidence type="ECO:0000259" key="1">
    <source>
        <dbReference type="Pfam" id="PF13503"/>
    </source>
</evidence>
<dbReference type="Pfam" id="PF13503">
    <property type="entry name" value="DUF4123"/>
    <property type="match status" value="1"/>
</dbReference>
<sequence length="480" mass="54342">MSTDNDFDYWTQWPTASEKPSASDLDLQAIHGVEPLDAQLGVAEPLTVPAMLQDALFGQPEPTEADLARATGGDTGKVPPLHTYAVLDAAKVTNLPEMLDASGLEHRCLFKGDAYDELKDVAPWIARLEEGNRFTRNLFTRSDVPWHMWDSEPGIYVRSCGTFDAMWKHFRKFTKVQDEQGKWFYFRFWEPNAFIHLLEQPDTKRLLTAPDGCAFYHFYAPTKDATYVVTAPDVEAAEIKPFKLSNRHRTSFDAAIESKFARDYAVSLARSVPVRASALGIEGHDALGQMVTSVTEYLKPFGFSKRSDLGRMASCALFYGTHFLHDPRIAGLSQRYLTDAKSSPGLRAKRFQEALHKTVPIDVMTNAASVTKTLSQLRYALDRKEITQDYLAQVYTPEFGFHNADTAQQFIRTCQSQQQAKSLHSSECQMAHYILSALYTPYFLDDPLQEKLKAIFRDADDLKHNLLQELERRSTILEKT</sequence>
<gene>
    <name evidence="2" type="ORF">thalar_01605</name>
</gene>
<feature type="domain" description="DUF4123" evidence="1">
    <location>
        <begin position="84"/>
        <end position="202"/>
    </location>
</feature>
<dbReference type="EMBL" id="AONI01000009">
    <property type="protein sequence ID" value="EPX80265.1"/>
    <property type="molecule type" value="Genomic_DNA"/>
</dbReference>
<reference evidence="3" key="1">
    <citation type="journal article" date="2013" name="Stand. Genomic Sci.">
        <title>Genome sequence of the Litoreibacter arenae type strain (DSM 19593(T)), a member of the Roseobacter clade isolated from sea sand.</title>
        <authorList>
            <person name="Riedel T."/>
            <person name="Fiebig A."/>
            <person name="Petersen J."/>
            <person name="Gronow S."/>
            <person name="Kyrpides N.C."/>
            <person name="Goker M."/>
            <person name="Klenk H.P."/>
        </authorList>
    </citation>
    <scope>NUCLEOTIDE SEQUENCE [LARGE SCALE GENOMIC DNA]</scope>
    <source>
        <strain evidence="3">DSM 19593</strain>
    </source>
</reference>
<evidence type="ECO:0000313" key="3">
    <source>
        <dbReference type="Proteomes" id="UP000015351"/>
    </source>
</evidence>
<dbReference type="eggNOG" id="ENOG5033SP8">
    <property type="taxonomic scope" value="Bacteria"/>
</dbReference>
<organism evidence="2 3">
    <name type="scientific">Litoreibacter arenae DSM 19593</name>
    <dbReference type="NCBI Taxonomy" id="1123360"/>
    <lineage>
        <taxon>Bacteria</taxon>
        <taxon>Pseudomonadati</taxon>
        <taxon>Pseudomonadota</taxon>
        <taxon>Alphaproteobacteria</taxon>
        <taxon>Rhodobacterales</taxon>
        <taxon>Roseobacteraceae</taxon>
        <taxon>Litoreibacter</taxon>
    </lineage>
</organism>
<dbReference type="AlphaFoldDB" id="S9RQC7"/>